<evidence type="ECO:0000256" key="1">
    <source>
        <dbReference type="ARBA" id="ARBA00022980"/>
    </source>
</evidence>
<evidence type="ECO:0000313" key="4">
    <source>
        <dbReference type="Proteomes" id="UP001158576"/>
    </source>
</evidence>
<dbReference type="Proteomes" id="UP001158576">
    <property type="component" value="Chromosome XSR"/>
</dbReference>
<dbReference type="SUPFAM" id="SSF48371">
    <property type="entry name" value="ARM repeat"/>
    <property type="match status" value="1"/>
</dbReference>
<name>A0ABN7SKP1_OIKDI</name>
<proteinExistence type="predicted"/>
<reference evidence="3 4" key="1">
    <citation type="submission" date="2021-04" db="EMBL/GenBank/DDBJ databases">
        <authorList>
            <person name="Bliznina A."/>
        </authorList>
    </citation>
    <scope>NUCLEOTIDE SEQUENCE [LARGE SCALE GENOMIC DNA]</scope>
</reference>
<sequence length="1262" mass="142813">MNIAHRDLGWGAGPANNQERFMTAETIKNFDPHGLRIEVTNLPAHASHHIVELIRRDDFVEGICKHYRSGIIASASSEETAISNQILDKTDRIASYVVGRALGARMQMAGITNVSYPFIPHSQEESITFEEDDFTIALEEMGIIFEEPFDENSRDRQVKFTEREDGELPSWTRGQTPNWVCDRMNIENVKKAFLIQLEPNCSNQDRLESYNLIQKFKSDQNERSEQLRIIFQLLTDPNDFIRSSSLGLFYDVLRVEWNNYSSREKEEVKSSLMNLLASTKNVQRQMTRIIAEVAIREWPQEWRALSELIDTADGQYYLTILRITGEIQFHINHQTIDNQTRHRDLSTALVDRHHRLIEMVLDICGNSSYSIQEKDEVLSNAGLLVESCKHDILLELISVKQIWNLLRDSIALIGTPESNICLTLFEIFIVSVSRQVNSSSERVSLWKIFSSDDHLQIIDQVLDQALKFSSEKEFLLVGRLAQFSDSMGSLIAQCWYSPKNCEHDALKSLFQCSDAIKFLIKVVSLKSPFLVESGIHAFQSIVKAVSAFMESEAAARRPKGIEDEMSSFVNMLMPKLLDSLTYFASEQFAKKDYVKSLQGFESDGHQRSFVTKLINVSCSLLKALARIVPQDVGCIMSQMVRRAIYEPDSGTRRVSSSLITGSIPVISAALKAKEMDVLAEILKFQPKSNDDLKFKIELLRGFMELLYLLEGSVTVACVETLLSTCESISGEDNLSAKLRRQSASALVHLTSSNADIMEPLFEMIHNTAAKWQASKLHVGPRVLLFEVLVILCWLPKRQHLLPMLLTELLSAVSSMFDQCTPKIEEITSSKQFAESMGLHLKTPEEILSDDHVFTSNRASITSAVALLLVVLRRCKAGSGNSGNEAVRQALSVGAPCLIKVLSVYHYFQSLYSEPSISAAAKEALDTEAIDWAQVNQIDSDMPEADKKDPNTRLRSVLENAQQQIQLVIANGAKIWPDLYHMPQLYERLSVNNLSQLPCTRQRLVIRQLLVPFVQHCPLSNIDLGVQTISDVMSCCVTQLIKNWQKIEEADFDNEKEEMLHYFRTQTLTKDYSEFLVAVLRSQQSDHKPTTVAEQMIKTNLKVLLEGVCTPLGWLCAKTMQKSCSVLQSLMPSLEREQNFSTELRAECLITILRAFSIHGEHSECISPLTRIGFTIFKTQKDIFIKILHQIPRVDKESINLMLRSMEDGSKEAKQRSKFTQVCQPLFKSPSRKRESFSLQYRPCLPSSTDALANGTGFPKKVP</sequence>
<keyword evidence="1" id="KW-0689">Ribosomal protein</keyword>
<dbReference type="EMBL" id="OU015569">
    <property type="protein sequence ID" value="CAG5099212.1"/>
    <property type="molecule type" value="Genomic_DNA"/>
</dbReference>
<gene>
    <name evidence="3" type="ORF">OKIOD_LOCUS7906</name>
</gene>
<dbReference type="Gene3D" id="3.30.420.80">
    <property type="entry name" value="Ribosomal protein S11"/>
    <property type="match status" value="1"/>
</dbReference>
<dbReference type="PANTHER" id="PTHR11223:SF3">
    <property type="entry name" value="EXPORTIN-5"/>
    <property type="match status" value="1"/>
</dbReference>
<dbReference type="InterPro" id="IPR011989">
    <property type="entry name" value="ARM-like"/>
</dbReference>
<dbReference type="InterPro" id="IPR036967">
    <property type="entry name" value="Ribosomal_uS11_sf"/>
</dbReference>
<keyword evidence="2" id="KW-0687">Ribonucleoprotein</keyword>
<organism evidence="3 4">
    <name type="scientific">Oikopleura dioica</name>
    <name type="common">Tunicate</name>
    <dbReference type="NCBI Taxonomy" id="34765"/>
    <lineage>
        <taxon>Eukaryota</taxon>
        <taxon>Metazoa</taxon>
        <taxon>Chordata</taxon>
        <taxon>Tunicata</taxon>
        <taxon>Appendicularia</taxon>
        <taxon>Copelata</taxon>
        <taxon>Oikopleuridae</taxon>
        <taxon>Oikopleura</taxon>
    </lineage>
</organism>
<dbReference type="InterPro" id="IPR016024">
    <property type="entry name" value="ARM-type_fold"/>
</dbReference>
<dbReference type="PANTHER" id="PTHR11223">
    <property type="entry name" value="EXPORTIN 1/5"/>
    <property type="match status" value="1"/>
</dbReference>
<keyword evidence="4" id="KW-1185">Reference proteome</keyword>
<accession>A0ABN7SKP1</accession>
<dbReference type="InterPro" id="IPR045065">
    <property type="entry name" value="XPO1/5"/>
</dbReference>
<dbReference type="Gene3D" id="1.25.10.10">
    <property type="entry name" value="Leucine-rich Repeat Variant"/>
    <property type="match status" value="1"/>
</dbReference>
<evidence type="ECO:0000256" key="2">
    <source>
        <dbReference type="ARBA" id="ARBA00023274"/>
    </source>
</evidence>
<protein>
    <submittedName>
        <fullName evidence="3">Oidioi.mRNA.OKI2018_I69.XSR.g16348.t1.cds</fullName>
    </submittedName>
</protein>
<evidence type="ECO:0000313" key="3">
    <source>
        <dbReference type="EMBL" id="CAG5099212.1"/>
    </source>
</evidence>